<dbReference type="RefSeq" id="WP_130919131.1">
    <property type="nucleotide sequence ID" value="NZ_JADLRK010000001.1"/>
</dbReference>
<evidence type="ECO:0000256" key="2">
    <source>
        <dbReference type="ARBA" id="ARBA00023125"/>
    </source>
</evidence>
<evidence type="ECO:0000313" key="6">
    <source>
        <dbReference type="EMBL" id="VFB01749.1"/>
    </source>
</evidence>
<keyword evidence="2 4" id="KW-0238">DNA-binding</keyword>
<evidence type="ECO:0000256" key="4">
    <source>
        <dbReference type="PROSITE-ProRule" id="PRU00335"/>
    </source>
</evidence>
<dbReference type="AlphaFoldDB" id="A0A4U8WI77"/>
<feature type="domain" description="HTH tetR-type" evidence="5">
    <location>
        <begin position="29"/>
        <end position="89"/>
    </location>
</feature>
<dbReference type="SUPFAM" id="SSF48498">
    <property type="entry name" value="Tetracyclin repressor-like, C-terminal domain"/>
    <property type="match status" value="1"/>
</dbReference>
<dbReference type="GO" id="GO:0000976">
    <property type="term" value="F:transcription cis-regulatory region binding"/>
    <property type="evidence" value="ECO:0007669"/>
    <property type="project" value="TreeGrafter"/>
</dbReference>
<evidence type="ECO:0000256" key="1">
    <source>
        <dbReference type="ARBA" id="ARBA00023015"/>
    </source>
</evidence>
<dbReference type="GO" id="GO:0045892">
    <property type="term" value="P:negative regulation of DNA-templated transcription"/>
    <property type="evidence" value="ECO:0007669"/>
    <property type="project" value="InterPro"/>
</dbReference>
<dbReference type="InterPro" id="IPR004111">
    <property type="entry name" value="Repressor_TetR_C"/>
</dbReference>
<dbReference type="PANTHER" id="PTHR30055:SF151">
    <property type="entry name" value="TRANSCRIPTIONAL REGULATORY PROTEIN"/>
    <property type="match status" value="1"/>
</dbReference>
<dbReference type="Gene3D" id="1.10.357.10">
    <property type="entry name" value="Tetracycline Repressor, domain 2"/>
    <property type="match status" value="1"/>
</dbReference>
<dbReference type="EMBL" id="LR215973">
    <property type="protein sequence ID" value="VFB01749.1"/>
    <property type="molecule type" value="Genomic_DNA"/>
</dbReference>
<accession>A0A4U8WI77</accession>
<dbReference type="Proteomes" id="UP000290439">
    <property type="component" value="Chromosome"/>
</dbReference>
<dbReference type="InterPro" id="IPR050109">
    <property type="entry name" value="HTH-type_TetR-like_transc_reg"/>
</dbReference>
<dbReference type="Pfam" id="PF00440">
    <property type="entry name" value="TetR_N"/>
    <property type="match status" value="1"/>
</dbReference>
<dbReference type="Gene3D" id="1.10.10.60">
    <property type="entry name" value="Homeodomain-like"/>
    <property type="match status" value="1"/>
</dbReference>
<dbReference type="PANTHER" id="PTHR30055">
    <property type="entry name" value="HTH-TYPE TRANSCRIPTIONAL REGULATOR RUTR"/>
    <property type="match status" value="1"/>
</dbReference>
<reference evidence="6 7" key="1">
    <citation type="submission" date="2019-02" db="EMBL/GenBank/DDBJ databases">
        <authorList>
            <consortium name="Pathogen Informatics"/>
        </authorList>
    </citation>
    <scope>NUCLEOTIDE SEQUENCE [LARGE SCALE GENOMIC DNA]</scope>
    <source>
        <strain evidence="6 7">3012STDY6756504</strain>
    </source>
</reference>
<keyword evidence="1" id="KW-0805">Transcription regulation</keyword>
<dbReference type="GO" id="GO:0003700">
    <property type="term" value="F:DNA-binding transcription factor activity"/>
    <property type="evidence" value="ECO:0007669"/>
    <property type="project" value="TreeGrafter"/>
</dbReference>
<dbReference type="SUPFAM" id="SSF46689">
    <property type="entry name" value="Homeodomain-like"/>
    <property type="match status" value="1"/>
</dbReference>
<organism evidence="6 7">
    <name type="scientific">Nocardia cyriacigeorgica</name>
    <dbReference type="NCBI Taxonomy" id="135487"/>
    <lineage>
        <taxon>Bacteria</taxon>
        <taxon>Bacillati</taxon>
        <taxon>Actinomycetota</taxon>
        <taxon>Actinomycetes</taxon>
        <taxon>Mycobacteriales</taxon>
        <taxon>Nocardiaceae</taxon>
        <taxon>Nocardia</taxon>
    </lineage>
</organism>
<dbReference type="Pfam" id="PF02909">
    <property type="entry name" value="TetR_C_1"/>
    <property type="match status" value="1"/>
</dbReference>
<sequence>MTSGTGELPKAVALMWGLEQPGGRGPKRGLSLEQIIEAAIAIGDAEGFAALSMNRVARELGFTAMSLYRYVDSKATLMEMMLDHVIGLPPEIEPGTSWRAGLAQWARSEYEVLGRHPWALDISFGGSPPLGPNNMAWLEAGLGTLREVPVPDAVKLQLVMNLSLYVIGRRRAARDIAPSLESEADFTEPLRQLLDPQQFPALLSALTNRAFDDDDIDWEQGDFEFGMERLLDGYECFLNTYGS</sequence>
<protein>
    <submittedName>
        <fullName evidence="6">Tetracyclin repressor, C-terminal all-alpha domain</fullName>
    </submittedName>
</protein>
<dbReference type="InterPro" id="IPR001647">
    <property type="entry name" value="HTH_TetR"/>
</dbReference>
<evidence type="ECO:0000313" key="7">
    <source>
        <dbReference type="Proteomes" id="UP000290439"/>
    </source>
</evidence>
<evidence type="ECO:0000256" key="3">
    <source>
        <dbReference type="ARBA" id="ARBA00023163"/>
    </source>
</evidence>
<keyword evidence="3" id="KW-0804">Transcription</keyword>
<proteinExistence type="predicted"/>
<evidence type="ECO:0000259" key="5">
    <source>
        <dbReference type="PROSITE" id="PS50977"/>
    </source>
</evidence>
<name>A0A4U8WI77_9NOCA</name>
<dbReference type="InterPro" id="IPR036271">
    <property type="entry name" value="Tet_transcr_reg_TetR-rel_C_sf"/>
</dbReference>
<dbReference type="PROSITE" id="PS50977">
    <property type="entry name" value="HTH_TETR_2"/>
    <property type="match status" value="1"/>
</dbReference>
<dbReference type="InterPro" id="IPR009057">
    <property type="entry name" value="Homeodomain-like_sf"/>
</dbReference>
<feature type="DNA-binding region" description="H-T-H motif" evidence="4">
    <location>
        <begin position="52"/>
        <end position="71"/>
    </location>
</feature>
<gene>
    <name evidence="6" type="ORF">NCTC10797_05574</name>
</gene>